<dbReference type="AlphaFoldDB" id="A0A1G2T9W4"/>
<reference evidence="9 10" key="1">
    <citation type="journal article" date="2016" name="Nat. Commun.">
        <title>Thousands of microbial genomes shed light on interconnected biogeochemical processes in an aquifer system.</title>
        <authorList>
            <person name="Anantharaman K."/>
            <person name="Brown C.T."/>
            <person name="Hug L.A."/>
            <person name="Sharon I."/>
            <person name="Castelle C.J."/>
            <person name="Probst A.J."/>
            <person name="Thomas B.C."/>
            <person name="Singh A."/>
            <person name="Wilkins M.J."/>
            <person name="Karaoz U."/>
            <person name="Brodie E.L."/>
            <person name="Williams K.H."/>
            <person name="Hubbard S.S."/>
            <person name="Banfield J.F."/>
        </authorList>
    </citation>
    <scope>NUCLEOTIDE SEQUENCE [LARGE SCALE GENOMIC DNA]</scope>
</reference>
<keyword evidence="4" id="KW-0645">Protease</keyword>
<evidence type="ECO:0000256" key="4">
    <source>
        <dbReference type="ARBA" id="ARBA00022670"/>
    </source>
</evidence>
<evidence type="ECO:0000256" key="6">
    <source>
        <dbReference type="ARBA" id="ARBA00022825"/>
    </source>
</evidence>
<dbReference type="GO" id="GO:0070012">
    <property type="term" value="F:oligopeptidase activity"/>
    <property type="evidence" value="ECO:0007669"/>
    <property type="project" value="TreeGrafter"/>
</dbReference>
<dbReference type="GO" id="GO:0005829">
    <property type="term" value="C:cytosol"/>
    <property type="evidence" value="ECO:0007669"/>
    <property type="project" value="TreeGrafter"/>
</dbReference>
<dbReference type="Gene3D" id="3.40.50.1820">
    <property type="entry name" value="alpha/beta hydrolase"/>
    <property type="match status" value="1"/>
</dbReference>
<sequence>MLTSRVWINHHIFPDRVQGDKTKREDRDIFPFQIYLKFYMEKLKKDKYAFFEKNTERTEKWILSEQSKTTDYFKNNSYKKRLFKRLEKIKDIDEKFLPVIRGEMYFFRWRKKGEQVSSLYMQKNAKSKQEKILDCNAMFKKHGLVVTDWTVSKTGKLLSYSVSKSGNDKSSIHVIDIQKRKNLTDFIPEEIYPEFECWMPDESGFYYSRNNPGTSKEDVKMQNKIYFHRIGHGFANDRYFFGRDLSKTDRVQMKISDDGNYFLVTVFDFAHEKENAEIYLGISSNKKIIRILGKENCLRYPVLHRNCVYILSNKDTPHWKIEKASVKNLLEGKKNWRVIIKENKNRVIESFSFIQDKMFLITLENVSSHIGEYTLSGKYKRNIKLPAIGTVSKIYCQKEGNELFFAFSSFVFPKVIYNLSLKNDKLSVFFQRKISNSLENTTVRQHFFKSKDGVKVPMFLIHKKTIKKDGNNPLLCYGYGGFGTSLTPSFDPGIIPFLEDGGIYAEINIRGGGEFGEKWHEAGKLFNKQNSFDDFISGIKYLYKNKYSRPEKTAIFGWSNGGLLVGAVVTQEPEICKVAVIGAPVLDMEKYYLFDGGRYWIHEYGNPKNKRYLENLLSYSPYHNIQKETSYPSMLILSAREDDRVHPMHAYKFVAKMRDIARLKNPLLLRLEEKAGHSGANGMNKSNEQQADILSFIYKELRT</sequence>
<evidence type="ECO:0000256" key="5">
    <source>
        <dbReference type="ARBA" id="ARBA00022801"/>
    </source>
</evidence>
<dbReference type="GO" id="GO:0004252">
    <property type="term" value="F:serine-type endopeptidase activity"/>
    <property type="evidence" value="ECO:0007669"/>
    <property type="project" value="UniProtKB-EC"/>
</dbReference>
<evidence type="ECO:0000256" key="2">
    <source>
        <dbReference type="ARBA" id="ARBA00005228"/>
    </source>
</evidence>
<dbReference type="Proteomes" id="UP000179264">
    <property type="component" value="Unassembled WGS sequence"/>
</dbReference>
<dbReference type="PANTHER" id="PTHR42881">
    <property type="entry name" value="PROLYL ENDOPEPTIDASE"/>
    <property type="match status" value="1"/>
</dbReference>
<dbReference type="EC" id="3.4.21.26" evidence="3"/>
<comment type="catalytic activity">
    <reaction evidence="1">
        <text>Hydrolysis of Pro-|-Xaa &gt;&gt; Ala-|-Xaa in oligopeptides.</text>
        <dbReference type="EC" id="3.4.21.26"/>
    </reaction>
</comment>
<organism evidence="9 10">
    <name type="scientific">Candidatus Zambryskibacteria bacterium RIFCSPHIGHO2_02_38_10.5</name>
    <dbReference type="NCBI Taxonomy" id="1802742"/>
    <lineage>
        <taxon>Bacteria</taxon>
        <taxon>Candidatus Zambryskiibacteriota</taxon>
    </lineage>
</organism>
<dbReference type="InterPro" id="IPR001375">
    <property type="entry name" value="Peptidase_S9_cat"/>
</dbReference>
<dbReference type="EMBL" id="MHVL01000003">
    <property type="protein sequence ID" value="OHA94033.1"/>
    <property type="molecule type" value="Genomic_DNA"/>
</dbReference>
<dbReference type="SUPFAM" id="SSF50993">
    <property type="entry name" value="Peptidase/esterase 'gauge' domain"/>
    <property type="match status" value="1"/>
</dbReference>
<dbReference type="PRINTS" id="PR00862">
    <property type="entry name" value="PROLIGOPTASE"/>
</dbReference>
<dbReference type="InterPro" id="IPR023302">
    <property type="entry name" value="Pept_S9A_N"/>
</dbReference>
<gene>
    <name evidence="9" type="ORF">A2W58_03615</name>
</gene>
<evidence type="ECO:0000256" key="1">
    <source>
        <dbReference type="ARBA" id="ARBA00001070"/>
    </source>
</evidence>
<keyword evidence="5" id="KW-0378">Hydrolase</keyword>
<evidence type="ECO:0000313" key="9">
    <source>
        <dbReference type="EMBL" id="OHA94033.1"/>
    </source>
</evidence>
<dbReference type="PANTHER" id="PTHR42881:SF2">
    <property type="entry name" value="PROLYL ENDOPEPTIDASE"/>
    <property type="match status" value="1"/>
</dbReference>
<evidence type="ECO:0000259" key="8">
    <source>
        <dbReference type="Pfam" id="PF02897"/>
    </source>
</evidence>
<dbReference type="InterPro" id="IPR051167">
    <property type="entry name" value="Prolyl_oligopep/macrocyclase"/>
</dbReference>
<evidence type="ECO:0000256" key="3">
    <source>
        <dbReference type="ARBA" id="ARBA00011897"/>
    </source>
</evidence>
<dbReference type="Pfam" id="PF00326">
    <property type="entry name" value="Peptidase_S9"/>
    <property type="match status" value="1"/>
</dbReference>
<dbReference type="GO" id="GO:0006508">
    <property type="term" value="P:proteolysis"/>
    <property type="evidence" value="ECO:0007669"/>
    <property type="project" value="UniProtKB-KW"/>
</dbReference>
<keyword evidence="6" id="KW-0720">Serine protease</keyword>
<feature type="domain" description="Peptidase S9 prolyl oligopeptidase catalytic" evidence="7">
    <location>
        <begin position="489"/>
        <end position="701"/>
    </location>
</feature>
<name>A0A1G2T9W4_9BACT</name>
<dbReference type="SUPFAM" id="SSF53474">
    <property type="entry name" value="alpha/beta-Hydrolases"/>
    <property type="match status" value="1"/>
</dbReference>
<accession>A0A1G2T9W4</accession>
<dbReference type="InterPro" id="IPR002470">
    <property type="entry name" value="Peptidase_S9A"/>
</dbReference>
<feature type="domain" description="Peptidase S9A N-terminal" evidence="8">
    <location>
        <begin position="44"/>
        <end position="429"/>
    </location>
</feature>
<dbReference type="Gene3D" id="2.130.10.120">
    <property type="entry name" value="Prolyl oligopeptidase, N-terminal domain"/>
    <property type="match status" value="1"/>
</dbReference>
<dbReference type="InterPro" id="IPR029058">
    <property type="entry name" value="AB_hydrolase_fold"/>
</dbReference>
<comment type="caution">
    <text evidence="9">The sequence shown here is derived from an EMBL/GenBank/DDBJ whole genome shotgun (WGS) entry which is preliminary data.</text>
</comment>
<proteinExistence type="inferred from homology"/>
<evidence type="ECO:0000313" key="10">
    <source>
        <dbReference type="Proteomes" id="UP000179264"/>
    </source>
</evidence>
<evidence type="ECO:0000259" key="7">
    <source>
        <dbReference type="Pfam" id="PF00326"/>
    </source>
</evidence>
<dbReference type="FunFam" id="3.40.50.1820:FF:000005">
    <property type="entry name" value="Prolyl endopeptidase"/>
    <property type="match status" value="1"/>
</dbReference>
<protein>
    <recommendedName>
        <fullName evidence="3">prolyl oligopeptidase</fullName>
        <ecNumber evidence="3">3.4.21.26</ecNumber>
    </recommendedName>
</protein>
<dbReference type="Pfam" id="PF02897">
    <property type="entry name" value="Peptidase_S9_N"/>
    <property type="match status" value="1"/>
</dbReference>
<comment type="similarity">
    <text evidence="2">Belongs to the peptidase S9A family.</text>
</comment>